<gene>
    <name evidence="3" type="ORF">M5K25_001540</name>
</gene>
<evidence type="ECO:0000259" key="2">
    <source>
        <dbReference type="Pfam" id="PF14111"/>
    </source>
</evidence>
<feature type="region of interest" description="Disordered" evidence="1">
    <location>
        <begin position="495"/>
        <end position="618"/>
    </location>
</feature>
<dbReference type="AlphaFoldDB" id="A0ABD0VR70"/>
<reference evidence="3 4" key="1">
    <citation type="journal article" date="2024" name="Plant Biotechnol. J.">
        <title>Dendrobium thyrsiflorum genome and its molecular insights into genes involved in important horticultural traits.</title>
        <authorList>
            <person name="Chen B."/>
            <person name="Wang J.Y."/>
            <person name="Zheng P.J."/>
            <person name="Li K.L."/>
            <person name="Liang Y.M."/>
            <person name="Chen X.F."/>
            <person name="Zhang C."/>
            <person name="Zhao X."/>
            <person name="He X."/>
            <person name="Zhang G.Q."/>
            <person name="Liu Z.J."/>
            <person name="Xu Q."/>
        </authorList>
    </citation>
    <scope>NUCLEOTIDE SEQUENCE [LARGE SCALE GENOMIC DNA]</scope>
    <source>
        <strain evidence="3">GZMU011</strain>
    </source>
</reference>
<feature type="compositionally biased region" description="Basic residues" evidence="1">
    <location>
        <begin position="565"/>
        <end position="579"/>
    </location>
</feature>
<proteinExistence type="predicted"/>
<feature type="compositionally biased region" description="Low complexity" evidence="1">
    <location>
        <begin position="83"/>
        <end position="93"/>
    </location>
</feature>
<feature type="compositionally biased region" description="Pro residues" evidence="1">
    <location>
        <begin position="501"/>
        <end position="512"/>
    </location>
</feature>
<name>A0ABD0VR70_DENTH</name>
<protein>
    <recommendedName>
        <fullName evidence="2">DUF4283 domain-containing protein</fullName>
    </recommendedName>
</protein>
<feature type="compositionally biased region" description="Low complexity" evidence="1">
    <location>
        <begin position="20"/>
        <end position="33"/>
    </location>
</feature>
<feature type="region of interest" description="Disordered" evidence="1">
    <location>
        <begin position="1"/>
        <end position="104"/>
    </location>
</feature>
<feature type="region of interest" description="Disordered" evidence="1">
    <location>
        <begin position="123"/>
        <end position="183"/>
    </location>
</feature>
<evidence type="ECO:0000313" key="4">
    <source>
        <dbReference type="Proteomes" id="UP001552299"/>
    </source>
</evidence>
<dbReference type="Pfam" id="PF14111">
    <property type="entry name" value="DUF4283"/>
    <property type="match status" value="1"/>
</dbReference>
<evidence type="ECO:0000313" key="3">
    <source>
        <dbReference type="EMBL" id="KAL0927376.1"/>
    </source>
</evidence>
<dbReference type="Proteomes" id="UP001552299">
    <property type="component" value="Unassembled WGS sequence"/>
</dbReference>
<dbReference type="PANTHER" id="PTHR31286">
    <property type="entry name" value="GLYCINE-RICH CELL WALL STRUCTURAL PROTEIN 1.8-LIKE"/>
    <property type="match status" value="1"/>
</dbReference>
<organism evidence="3 4">
    <name type="scientific">Dendrobium thyrsiflorum</name>
    <name type="common">Pinecone-like raceme dendrobium</name>
    <name type="synonym">Orchid</name>
    <dbReference type="NCBI Taxonomy" id="117978"/>
    <lineage>
        <taxon>Eukaryota</taxon>
        <taxon>Viridiplantae</taxon>
        <taxon>Streptophyta</taxon>
        <taxon>Embryophyta</taxon>
        <taxon>Tracheophyta</taxon>
        <taxon>Spermatophyta</taxon>
        <taxon>Magnoliopsida</taxon>
        <taxon>Liliopsida</taxon>
        <taxon>Asparagales</taxon>
        <taxon>Orchidaceae</taxon>
        <taxon>Epidendroideae</taxon>
        <taxon>Malaxideae</taxon>
        <taxon>Dendrobiinae</taxon>
        <taxon>Dendrobium</taxon>
    </lineage>
</organism>
<accession>A0ABD0VR70</accession>
<feature type="compositionally biased region" description="Polar residues" evidence="1">
    <location>
        <begin position="123"/>
        <end position="136"/>
    </location>
</feature>
<feature type="domain" description="DUF4283" evidence="2">
    <location>
        <begin position="301"/>
        <end position="384"/>
    </location>
</feature>
<keyword evidence="4" id="KW-1185">Reference proteome</keyword>
<comment type="caution">
    <text evidence="3">The sequence shown here is derived from an EMBL/GenBank/DDBJ whole genome shotgun (WGS) entry which is preliminary data.</text>
</comment>
<sequence length="682" mass="72768">MLRPLQGASWADLMSEEESGSSSGDGTSASSLSPLEEQSTQLRRCPSLAPPSSPRFHSPSALVEVTVPLPGFSLPDKDMEGCSSSEESSNSSDEIMDIMDGCSTIPRSHPMVSLAAAAPISVSGSRSAQSTESATEPDSLVRPPACQPDERNSMAVTSGPHRSPQHGSPPPSVPSILTSDGTGPLLGTLPFPSSCLGPPPAPVSFLTVSHSASPFPLPTPPLPPVLPSPFGISDMAAVPPCAEASLPPISFPLPELVRLLVLLLPRDPPLCRPESALPLDDFTDTDGISLIPEMDAIISNAAKLDRALVAQFVGRRVPISHLMTELRRLWGHFGEFQVITMAPSSFLCLFHNAEARDAVLQRGPWIISASLLGMVRWSPNYVPNSLSGLHASIWIRLPQLPLLYWDIDNLTRMANFVSEPLWLDAHTSTWGRSSYARMCVRLDLSKPLIPGILIKGVNGHFFFQKIEYEGLSNFCFACGMVGPTVESCPLNWKNPSSPADEPSPTPRQPVVPPARTSPAPASPPPPTGLGSPPPPPPISPYVPPVPVATNVASGGSAGLGEWNIVKRKPRPRPKNKPPKRTNPPVPPQSRSSFPEGRRTPASSMAGRSAGFFKPLQRRNPSPILNRELAQLGPISASSPIIEWILCMVSFGDVLIVAKVHVCAVLGSLGLNSDFVQFVVEVD</sequence>
<dbReference type="EMBL" id="JANQDX010000002">
    <property type="protein sequence ID" value="KAL0927376.1"/>
    <property type="molecule type" value="Genomic_DNA"/>
</dbReference>
<dbReference type="InterPro" id="IPR040256">
    <property type="entry name" value="At4g02000-like"/>
</dbReference>
<feature type="compositionally biased region" description="Pro residues" evidence="1">
    <location>
        <begin position="520"/>
        <end position="546"/>
    </location>
</feature>
<evidence type="ECO:0000256" key="1">
    <source>
        <dbReference type="SAM" id="MobiDB-lite"/>
    </source>
</evidence>
<dbReference type="InterPro" id="IPR025558">
    <property type="entry name" value="DUF4283"/>
</dbReference>
<dbReference type="PANTHER" id="PTHR31286:SF99">
    <property type="entry name" value="DUF4283 DOMAIN-CONTAINING PROTEIN"/>
    <property type="match status" value="1"/>
</dbReference>